<sequence>MISTDTAAINTLCANISEYITDEMANLENDTVKVPYGATTGVGILANWGPPIKFEIMPTGGVDVDYETEFNTAGINQTNYKIWLTVNITVSLVNPIYDEDMIMTRKLMLVDTVINGDVPNYYRAVQ</sequence>
<dbReference type="EMBL" id="VSSQ01104604">
    <property type="protein sequence ID" value="MPN45024.1"/>
    <property type="molecule type" value="Genomic_DNA"/>
</dbReference>
<gene>
    <name evidence="1" type="ORF">SDC9_192591</name>
</gene>
<dbReference type="Pfam" id="PF09560">
    <property type="entry name" value="Spore_YunB"/>
    <property type="match status" value="1"/>
</dbReference>
<dbReference type="AlphaFoldDB" id="A0A645I9N5"/>
<evidence type="ECO:0008006" key="2">
    <source>
        <dbReference type="Google" id="ProtNLM"/>
    </source>
</evidence>
<organism evidence="1">
    <name type="scientific">bioreactor metagenome</name>
    <dbReference type="NCBI Taxonomy" id="1076179"/>
    <lineage>
        <taxon>unclassified sequences</taxon>
        <taxon>metagenomes</taxon>
        <taxon>ecological metagenomes</taxon>
    </lineage>
</organism>
<comment type="caution">
    <text evidence="1">The sequence shown here is derived from an EMBL/GenBank/DDBJ whole genome shotgun (WGS) entry which is preliminary data.</text>
</comment>
<proteinExistence type="predicted"/>
<accession>A0A645I9N5</accession>
<protein>
    <recommendedName>
        <fullName evidence="2">Sporulation protein YunB</fullName>
    </recommendedName>
</protein>
<name>A0A645I9N5_9ZZZZ</name>
<dbReference type="InterPro" id="IPR014197">
    <property type="entry name" value="Sporulation_prot_YunB"/>
</dbReference>
<evidence type="ECO:0000313" key="1">
    <source>
        <dbReference type="EMBL" id="MPN45024.1"/>
    </source>
</evidence>
<reference evidence="1" key="1">
    <citation type="submission" date="2019-08" db="EMBL/GenBank/DDBJ databases">
        <authorList>
            <person name="Kucharzyk K."/>
            <person name="Murdoch R.W."/>
            <person name="Higgins S."/>
            <person name="Loffler F."/>
        </authorList>
    </citation>
    <scope>NUCLEOTIDE SEQUENCE</scope>
</reference>